<dbReference type="InterPro" id="IPR016039">
    <property type="entry name" value="Thiolase-like"/>
</dbReference>
<keyword evidence="5" id="KW-1185">Reference proteome</keyword>
<dbReference type="PANTHER" id="PTHR31561">
    <property type="entry name" value="3-KETOACYL-COA SYNTHASE"/>
    <property type="match status" value="1"/>
</dbReference>
<dbReference type="Proteomes" id="UP001280121">
    <property type="component" value="Unassembled WGS sequence"/>
</dbReference>
<evidence type="ECO:0000259" key="3">
    <source>
        <dbReference type="Pfam" id="PF08392"/>
    </source>
</evidence>
<dbReference type="InterPro" id="IPR012392">
    <property type="entry name" value="3-ktacl-CoA_syn"/>
</dbReference>
<gene>
    <name evidence="4" type="ORF">Ddye_001059</name>
</gene>
<dbReference type="GO" id="GO:0009922">
    <property type="term" value="F:fatty acid elongase activity"/>
    <property type="evidence" value="ECO:0007669"/>
    <property type="project" value="UniProtKB-EC"/>
</dbReference>
<evidence type="ECO:0000313" key="4">
    <source>
        <dbReference type="EMBL" id="KAK2662485.1"/>
    </source>
</evidence>
<keyword evidence="1" id="KW-0808">Transferase</keyword>
<dbReference type="GO" id="GO:0006633">
    <property type="term" value="P:fatty acid biosynthetic process"/>
    <property type="evidence" value="ECO:0007669"/>
    <property type="project" value="InterPro"/>
</dbReference>
<reference evidence="4" key="1">
    <citation type="journal article" date="2023" name="Plant J.">
        <title>Genome sequences and population genomics provide insights into the demographic history, inbreeding, and mutation load of two 'living fossil' tree species of Dipteronia.</title>
        <authorList>
            <person name="Feng Y."/>
            <person name="Comes H.P."/>
            <person name="Chen J."/>
            <person name="Zhu S."/>
            <person name="Lu R."/>
            <person name="Zhang X."/>
            <person name="Li P."/>
            <person name="Qiu J."/>
            <person name="Olsen K.M."/>
            <person name="Qiu Y."/>
        </authorList>
    </citation>
    <scope>NUCLEOTIDE SEQUENCE</scope>
    <source>
        <strain evidence="4">KIB01</strain>
    </source>
</reference>
<keyword evidence="1" id="KW-0012">Acyltransferase</keyword>
<sequence length="101" mass="11501">MLIRNVIFRMGAAAILLSNRHKDKHKAKYKLQHLVPTHMGKAFEHFCIHAGGKAIIQAVEDNLRLQKEDGEASSDTIDLGTLRLYVGMNFATWRQRKDEEG</sequence>
<accession>A0AAE0CSY5</accession>
<evidence type="ECO:0000256" key="1">
    <source>
        <dbReference type="ARBA" id="ARBA00023315"/>
    </source>
</evidence>
<dbReference type="SUPFAM" id="SSF53901">
    <property type="entry name" value="Thiolase-like"/>
    <property type="match status" value="1"/>
</dbReference>
<evidence type="ECO:0000256" key="2">
    <source>
        <dbReference type="ARBA" id="ARBA00047375"/>
    </source>
</evidence>
<comment type="caution">
    <text evidence="4">The sequence shown here is derived from an EMBL/GenBank/DDBJ whole genome shotgun (WGS) entry which is preliminary data.</text>
</comment>
<feature type="domain" description="FAE" evidence="3">
    <location>
        <begin position="1"/>
        <end position="46"/>
    </location>
</feature>
<dbReference type="AlphaFoldDB" id="A0AAE0CSY5"/>
<dbReference type="Pfam" id="PF08392">
    <property type="entry name" value="FAE1_CUT1_RppA"/>
    <property type="match status" value="1"/>
</dbReference>
<proteinExistence type="predicted"/>
<dbReference type="Gene3D" id="3.40.47.10">
    <property type="match status" value="1"/>
</dbReference>
<dbReference type="GO" id="GO:0016020">
    <property type="term" value="C:membrane"/>
    <property type="evidence" value="ECO:0007669"/>
    <property type="project" value="InterPro"/>
</dbReference>
<organism evidence="4 5">
    <name type="scientific">Dipteronia dyeriana</name>
    <dbReference type="NCBI Taxonomy" id="168575"/>
    <lineage>
        <taxon>Eukaryota</taxon>
        <taxon>Viridiplantae</taxon>
        <taxon>Streptophyta</taxon>
        <taxon>Embryophyta</taxon>
        <taxon>Tracheophyta</taxon>
        <taxon>Spermatophyta</taxon>
        <taxon>Magnoliopsida</taxon>
        <taxon>eudicotyledons</taxon>
        <taxon>Gunneridae</taxon>
        <taxon>Pentapetalae</taxon>
        <taxon>rosids</taxon>
        <taxon>malvids</taxon>
        <taxon>Sapindales</taxon>
        <taxon>Sapindaceae</taxon>
        <taxon>Hippocastanoideae</taxon>
        <taxon>Acereae</taxon>
        <taxon>Dipteronia</taxon>
    </lineage>
</organism>
<dbReference type="EMBL" id="JANJYI010000001">
    <property type="protein sequence ID" value="KAK2662485.1"/>
    <property type="molecule type" value="Genomic_DNA"/>
</dbReference>
<dbReference type="InterPro" id="IPR013601">
    <property type="entry name" value="FAE1_typ3_polyketide_synth"/>
</dbReference>
<evidence type="ECO:0000313" key="5">
    <source>
        <dbReference type="Proteomes" id="UP001280121"/>
    </source>
</evidence>
<protein>
    <recommendedName>
        <fullName evidence="3">FAE domain-containing protein</fullName>
    </recommendedName>
</protein>
<comment type="catalytic activity">
    <reaction evidence="2">
        <text>a very-long-chain acyl-CoA + malonyl-CoA + H(+) = a very-long-chain 3-oxoacyl-CoA + CO2 + CoA</text>
        <dbReference type="Rhea" id="RHEA:32727"/>
        <dbReference type="ChEBI" id="CHEBI:15378"/>
        <dbReference type="ChEBI" id="CHEBI:16526"/>
        <dbReference type="ChEBI" id="CHEBI:57287"/>
        <dbReference type="ChEBI" id="CHEBI:57384"/>
        <dbReference type="ChEBI" id="CHEBI:90725"/>
        <dbReference type="ChEBI" id="CHEBI:90736"/>
        <dbReference type="EC" id="2.3.1.199"/>
    </reaction>
</comment>
<name>A0AAE0CSY5_9ROSI</name>